<accession>A0A923N1E4</accession>
<name>A0A923N1E4_9FLAO</name>
<dbReference type="NCBIfam" id="TIGR03519">
    <property type="entry name" value="T9SS_PorP_fam"/>
    <property type="match status" value="1"/>
</dbReference>
<evidence type="ECO:0000313" key="1">
    <source>
        <dbReference type="EMBL" id="MBC5844340.1"/>
    </source>
</evidence>
<organism evidence="1 2">
    <name type="scientific">Flavobacterium muglaense</name>
    <dbReference type="NCBI Taxonomy" id="2764716"/>
    <lineage>
        <taxon>Bacteria</taxon>
        <taxon>Pseudomonadati</taxon>
        <taxon>Bacteroidota</taxon>
        <taxon>Flavobacteriia</taxon>
        <taxon>Flavobacteriales</taxon>
        <taxon>Flavobacteriaceae</taxon>
        <taxon>Flavobacterium</taxon>
    </lineage>
</organism>
<keyword evidence="2" id="KW-1185">Reference proteome</keyword>
<dbReference type="Proteomes" id="UP000641454">
    <property type="component" value="Unassembled WGS sequence"/>
</dbReference>
<protein>
    <submittedName>
        <fullName evidence="1">PorP/SprF family type IX secretion system membrane protein</fullName>
    </submittedName>
</protein>
<reference evidence="1 2" key="1">
    <citation type="submission" date="2020-08" db="EMBL/GenBank/DDBJ databases">
        <title>Description of novel Flavobacterium F-392 isolate.</title>
        <authorList>
            <person name="Saticioglu I.B."/>
            <person name="Duman M."/>
            <person name="Altun S."/>
        </authorList>
    </citation>
    <scope>NUCLEOTIDE SEQUENCE [LARGE SCALE GENOMIC DNA]</scope>
    <source>
        <strain evidence="1 2">F-392</strain>
    </source>
</reference>
<proteinExistence type="predicted"/>
<dbReference type="InterPro" id="IPR019861">
    <property type="entry name" value="PorP/SprF_Bacteroidetes"/>
</dbReference>
<dbReference type="Pfam" id="PF11751">
    <property type="entry name" value="PorP_SprF"/>
    <property type="match status" value="1"/>
</dbReference>
<comment type="caution">
    <text evidence="1">The sequence shown here is derived from an EMBL/GenBank/DDBJ whole genome shotgun (WGS) entry which is preliminary data.</text>
</comment>
<gene>
    <name evidence="1" type="ORF">H8R25_07810</name>
</gene>
<dbReference type="RefSeq" id="WP_187018010.1">
    <property type="nucleotide sequence ID" value="NZ_JACRUK010000015.1"/>
</dbReference>
<sequence length="291" mass="32783">MKYIAKKIVFSLVLVLFIISSGKAQYQLNNRLIQQNKLGVNVAYAGELDKTRMSLVVGSTPNKVEDANTLKWQQVTLDLPLGSKLATATVFTKIAAGSFSQMQIKQAFAYRVDLSENQTLSVGFGLSFNQQNIDFKNGFTPNSFVDLNDPYLSRENFYENKLGLELGFVYKFKNFQFSVALPSLGKEKPYNNEVTAYTEYKFKVGKELDLVPSILFAQTQSNRYELTNSLNLNYQKRGWLQVGYVDNGQINMGFGLNIKGLGIGYNFGYVQQDKVSAIFGNSHQFGLFFNL</sequence>
<evidence type="ECO:0000313" key="2">
    <source>
        <dbReference type="Proteomes" id="UP000641454"/>
    </source>
</evidence>
<dbReference type="EMBL" id="JACRUL010000014">
    <property type="protein sequence ID" value="MBC5844340.1"/>
    <property type="molecule type" value="Genomic_DNA"/>
</dbReference>
<dbReference type="AlphaFoldDB" id="A0A923N1E4"/>